<reference evidence="3 4" key="1">
    <citation type="submission" date="2019-02" db="EMBL/GenBank/DDBJ databases">
        <title>Deep-cultivation of Planctomycetes and their phenomic and genomic characterization uncovers novel biology.</title>
        <authorList>
            <person name="Wiegand S."/>
            <person name="Jogler M."/>
            <person name="Boedeker C."/>
            <person name="Pinto D."/>
            <person name="Vollmers J."/>
            <person name="Rivas-Marin E."/>
            <person name="Kohn T."/>
            <person name="Peeters S.H."/>
            <person name="Heuer A."/>
            <person name="Rast P."/>
            <person name="Oberbeckmann S."/>
            <person name="Bunk B."/>
            <person name="Jeske O."/>
            <person name="Meyerdierks A."/>
            <person name="Storesund J.E."/>
            <person name="Kallscheuer N."/>
            <person name="Luecker S."/>
            <person name="Lage O.M."/>
            <person name="Pohl T."/>
            <person name="Merkel B.J."/>
            <person name="Hornburger P."/>
            <person name="Mueller R.-W."/>
            <person name="Bruemmer F."/>
            <person name="Labrenz M."/>
            <person name="Spormann A.M."/>
            <person name="Op den Camp H."/>
            <person name="Overmann J."/>
            <person name="Amann R."/>
            <person name="Jetten M.S.M."/>
            <person name="Mascher T."/>
            <person name="Medema M.H."/>
            <person name="Devos D.P."/>
            <person name="Kaster A.-K."/>
            <person name="Ovreas L."/>
            <person name="Rohde M."/>
            <person name="Galperin M.Y."/>
            <person name="Jogler C."/>
        </authorList>
    </citation>
    <scope>NUCLEOTIDE SEQUENCE [LARGE SCALE GENOMIC DNA]</scope>
    <source>
        <strain evidence="3 4">Pan241w</strain>
    </source>
</reference>
<evidence type="ECO:0000256" key="1">
    <source>
        <dbReference type="SAM" id="Phobius"/>
    </source>
</evidence>
<organism evidence="3 4">
    <name type="scientific">Gimesia alba</name>
    <dbReference type="NCBI Taxonomy" id="2527973"/>
    <lineage>
        <taxon>Bacteria</taxon>
        <taxon>Pseudomonadati</taxon>
        <taxon>Planctomycetota</taxon>
        <taxon>Planctomycetia</taxon>
        <taxon>Planctomycetales</taxon>
        <taxon>Planctomycetaceae</taxon>
        <taxon>Gimesia</taxon>
    </lineage>
</organism>
<protein>
    <recommendedName>
        <fullName evidence="2">DUF1583 domain-containing protein</fullName>
    </recommendedName>
</protein>
<feature type="domain" description="DUF1583" evidence="2">
    <location>
        <begin position="62"/>
        <end position="231"/>
    </location>
</feature>
<accession>A0A517RE09</accession>
<dbReference type="AlphaFoldDB" id="A0A517RE09"/>
<keyword evidence="1" id="KW-0472">Membrane</keyword>
<name>A0A517RE09_9PLAN</name>
<proteinExistence type="predicted"/>
<dbReference type="KEGG" id="gaz:Pan241w_21920"/>
<keyword evidence="4" id="KW-1185">Reference proteome</keyword>
<evidence type="ECO:0000313" key="4">
    <source>
        <dbReference type="Proteomes" id="UP000317171"/>
    </source>
</evidence>
<dbReference type="OrthoDB" id="281175at2"/>
<dbReference type="Pfam" id="PF07622">
    <property type="entry name" value="DUF1583"/>
    <property type="match status" value="1"/>
</dbReference>
<sequence>MKQMMKSGLHWGVVLWITLSMLSPLVADSSDREIYFSFLGEQFDNELLVPLGRGTVRLLEPQSDGLLFNLPTGYQLNAVGVSPRFQIRGDFEIIASYEVPAWKNPESGYGMGPGLYLRMHDEKESAVNIGRLLRPKQKHVFNATLSTTEDEKRKHDVKLFEAKADSGKLKLVREGSLLTFSVMDGGDGAFRELREVELGTADVELLRLGAQQSDVKTPVQVLWKDLFLKAASFPNHPDSLAKGERQHVPRYQPAPQPESISLYWSVLGGVGLLLVLGTVVWGKKRV</sequence>
<gene>
    <name evidence="3" type="ORF">Pan241w_21920</name>
</gene>
<dbReference type="EMBL" id="CP036269">
    <property type="protein sequence ID" value="QDT42111.1"/>
    <property type="molecule type" value="Genomic_DNA"/>
</dbReference>
<feature type="transmembrane region" description="Helical" evidence="1">
    <location>
        <begin position="262"/>
        <end position="282"/>
    </location>
</feature>
<evidence type="ECO:0000259" key="2">
    <source>
        <dbReference type="Pfam" id="PF07622"/>
    </source>
</evidence>
<keyword evidence="1" id="KW-1133">Transmembrane helix</keyword>
<dbReference type="Proteomes" id="UP000317171">
    <property type="component" value="Chromosome"/>
</dbReference>
<keyword evidence="1" id="KW-0812">Transmembrane</keyword>
<evidence type="ECO:0000313" key="3">
    <source>
        <dbReference type="EMBL" id="QDT42111.1"/>
    </source>
</evidence>
<dbReference type="InterPro" id="IPR011475">
    <property type="entry name" value="DUF1583"/>
</dbReference>